<accession>A0A7W7NUL6</accession>
<feature type="signal peptide" evidence="2">
    <location>
        <begin position="1"/>
        <end position="24"/>
    </location>
</feature>
<evidence type="ECO:0000313" key="4">
    <source>
        <dbReference type="Proteomes" id="UP000575241"/>
    </source>
</evidence>
<evidence type="ECO:0008006" key="5">
    <source>
        <dbReference type="Google" id="ProtNLM"/>
    </source>
</evidence>
<sequence length="188" mass="19264">MKSRLFVVAAVLALSACGSSNKEASAPGGDDTAEPGAAGEIVPVPAGGLFELPAGLWERKVTALSGKPMPVERICIADSVRARVIPLTEVRPFLSDCKLLEQSEKTMFGVIFRLQCSKPKATEVGGNITFKDGALTTALTIANGGTTPADPLPSNATIVSRRIGDCPAGMKPGDTADQGGRITGSIAG</sequence>
<dbReference type="AlphaFoldDB" id="A0A7W7NUL6"/>
<evidence type="ECO:0000256" key="1">
    <source>
        <dbReference type="SAM" id="MobiDB-lite"/>
    </source>
</evidence>
<proteinExistence type="predicted"/>
<keyword evidence="4" id="KW-1185">Reference proteome</keyword>
<keyword evidence="2" id="KW-0732">Signal</keyword>
<dbReference type="RefSeq" id="WP_184170381.1">
    <property type="nucleotide sequence ID" value="NZ_JACHLN010000004.1"/>
</dbReference>
<evidence type="ECO:0000313" key="3">
    <source>
        <dbReference type="EMBL" id="MBB4841171.1"/>
    </source>
</evidence>
<comment type="caution">
    <text evidence="3">The sequence shown here is derived from an EMBL/GenBank/DDBJ whole genome shotgun (WGS) entry which is preliminary data.</text>
</comment>
<evidence type="ECO:0000256" key="2">
    <source>
        <dbReference type="SAM" id="SignalP"/>
    </source>
</evidence>
<dbReference type="EMBL" id="JACHLN010000004">
    <property type="protein sequence ID" value="MBB4841171.1"/>
    <property type="molecule type" value="Genomic_DNA"/>
</dbReference>
<dbReference type="Proteomes" id="UP000575241">
    <property type="component" value="Unassembled WGS sequence"/>
</dbReference>
<reference evidence="3 4" key="1">
    <citation type="submission" date="2020-08" db="EMBL/GenBank/DDBJ databases">
        <title>Functional genomics of gut bacteria from endangered species of beetles.</title>
        <authorList>
            <person name="Carlos-Shanley C."/>
        </authorList>
    </citation>
    <scope>NUCLEOTIDE SEQUENCE [LARGE SCALE GENOMIC DNA]</scope>
    <source>
        <strain evidence="3 4">S00224</strain>
    </source>
</reference>
<organism evidence="3 4">
    <name type="scientific">Sphingomonas kyeonggiensis</name>
    <dbReference type="NCBI Taxonomy" id="1268553"/>
    <lineage>
        <taxon>Bacteria</taxon>
        <taxon>Pseudomonadati</taxon>
        <taxon>Pseudomonadota</taxon>
        <taxon>Alphaproteobacteria</taxon>
        <taxon>Sphingomonadales</taxon>
        <taxon>Sphingomonadaceae</taxon>
        <taxon>Sphingomonas</taxon>
    </lineage>
</organism>
<name>A0A7W7NUL6_9SPHN</name>
<gene>
    <name evidence="3" type="ORF">HNP52_004268</name>
</gene>
<feature type="region of interest" description="Disordered" evidence="1">
    <location>
        <begin position="19"/>
        <end position="38"/>
    </location>
</feature>
<feature type="chain" id="PRO_5030736265" description="DUF3617 family protein" evidence="2">
    <location>
        <begin position="25"/>
        <end position="188"/>
    </location>
</feature>
<protein>
    <recommendedName>
        <fullName evidence="5">DUF3617 family protein</fullName>
    </recommendedName>
</protein>
<dbReference type="PROSITE" id="PS51257">
    <property type="entry name" value="PROKAR_LIPOPROTEIN"/>
    <property type="match status" value="1"/>
</dbReference>